<comment type="caution">
    <text evidence="3">The sequence shown here is derived from an EMBL/GenBank/DDBJ whole genome shotgun (WGS) entry which is preliminary data.</text>
</comment>
<sequence length="87" mass="9949">MADKDKRPATATTNTIVECATTNAPDTASEWTFSDLCNLFQNLMNLTRRTTNTKGKRKKFTDIIKDFMRKWRITGGDFYPAIRLLNG</sequence>
<reference evidence="4 5" key="1">
    <citation type="journal article" date="2019" name="Sci. Rep.">
        <title>Comparative genomics of chytrid fungi reveal insights into the obligate biotrophic and pathogenic lifestyle of Synchytrium endobioticum.</title>
        <authorList>
            <person name="van de Vossenberg B.T.L.H."/>
            <person name="Warris S."/>
            <person name="Nguyen H.D.T."/>
            <person name="van Gent-Pelzer M.P.E."/>
            <person name="Joly D.L."/>
            <person name="van de Geest H.C."/>
            <person name="Bonants P.J.M."/>
            <person name="Smith D.S."/>
            <person name="Levesque C.A."/>
            <person name="van der Lee T.A.J."/>
        </authorList>
    </citation>
    <scope>NUCLEOTIDE SEQUENCE [LARGE SCALE GENOMIC DNA]</scope>
    <source>
        <strain evidence="2 5">LEV6574</strain>
        <strain evidence="3 4">MB42</strain>
    </source>
</reference>
<accession>A0A507D865</accession>
<dbReference type="Gene3D" id="1.10.3260.10">
    <property type="entry name" value="DNA ligase, ATP-dependent, N-terminal domain"/>
    <property type="match status" value="1"/>
</dbReference>
<dbReference type="AlphaFoldDB" id="A0A507D865"/>
<evidence type="ECO:0000313" key="4">
    <source>
        <dbReference type="Proteomes" id="UP000317494"/>
    </source>
</evidence>
<evidence type="ECO:0000256" key="1">
    <source>
        <dbReference type="ARBA" id="ARBA00022598"/>
    </source>
</evidence>
<dbReference type="GO" id="GO:0003910">
    <property type="term" value="F:DNA ligase (ATP) activity"/>
    <property type="evidence" value="ECO:0007669"/>
    <property type="project" value="InterPro"/>
</dbReference>
<dbReference type="Proteomes" id="UP000320475">
    <property type="component" value="Unassembled WGS sequence"/>
</dbReference>
<dbReference type="EMBL" id="QEAN01000110">
    <property type="protein sequence ID" value="TPX47789.1"/>
    <property type="molecule type" value="Genomic_DNA"/>
</dbReference>
<organism evidence="3 4">
    <name type="scientific">Synchytrium endobioticum</name>
    <dbReference type="NCBI Taxonomy" id="286115"/>
    <lineage>
        <taxon>Eukaryota</taxon>
        <taxon>Fungi</taxon>
        <taxon>Fungi incertae sedis</taxon>
        <taxon>Chytridiomycota</taxon>
        <taxon>Chytridiomycota incertae sedis</taxon>
        <taxon>Chytridiomycetes</taxon>
        <taxon>Synchytriales</taxon>
        <taxon>Synchytriaceae</taxon>
        <taxon>Synchytrium</taxon>
    </lineage>
</organism>
<protein>
    <submittedName>
        <fullName evidence="3">Uncharacterized protein</fullName>
    </submittedName>
</protein>
<dbReference type="GO" id="GO:0006310">
    <property type="term" value="P:DNA recombination"/>
    <property type="evidence" value="ECO:0007669"/>
    <property type="project" value="InterPro"/>
</dbReference>
<keyword evidence="1" id="KW-0436">Ligase</keyword>
<dbReference type="EMBL" id="QEAM01000182">
    <property type="protein sequence ID" value="TPX44458.1"/>
    <property type="molecule type" value="Genomic_DNA"/>
</dbReference>
<dbReference type="OrthoDB" id="151490at2759"/>
<proteinExistence type="predicted"/>
<dbReference type="InterPro" id="IPR036599">
    <property type="entry name" value="DNA_ligase_N_sf"/>
</dbReference>
<keyword evidence="4" id="KW-1185">Reference proteome</keyword>
<dbReference type="Proteomes" id="UP000317494">
    <property type="component" value="Unassembled WGS sequence"/>
</dbReference>
<dbReference type="GO" id="GO:0006281">
    <property type="term" value="P:DNA repair"/>
    <property type="evidence" value="ECO:0007669"/>
    <property type="project" value="InterPro"/>
</dbReference>
<dbReference type="VEuPathDB" id="FungiDB:SeMB42_g03198"/>
<name>A0A507D865_9FUNG</name>
<dbReference type="GO" id="GO:0003677">
    <property type="term" value="F:DNA binding"/>
    <property type="evidence" value="ECO:0007669"/>
    <property type="project" value="InterPro"/>
</dbReference>
<evidence type="ECO:0000313" key="2">
    <source>
        <dbReference type="EMBL" id="TPX44458.1"/>
    </source>
</evidence>
<evidence type="ECO:0000313" key="3">
    <source>
        <dbReference type="EMBL" id="TPX47789.1"/>
    </source>
</evidence>
<gene>
    <name evidence="2" type="ORF">SeLEV6574_g04499</name>
    <name evidence="3" type="ORF">SeMB42_g03198</name>
</gene>
<evidence type="ECO:0000313" key="5">
    <source>
        <dbReference type="Proteomes" id="UP000320475"/>
    </source>
</evidence>